<dbReference type="SUPFAM" id="SSF52172">
    <property type="entry name" value="CheY-like"/>
    <property type="match status" value="1"/>
</dbReference>
<dbReference type="EMBL" id="QUMO01000003">
    <property type="protein sequence ID" value="REF85976.1"/>
    <property type="molecule type" value="Genomic_DNA"/>
</dbReference>
<feature type="domain" description="Response regulatory" evidence="2">
    <location>
        <begin position="6"/>
        <end position="122"/>
    </location>
</feature>
<dbReference type="InterPro" id="IPR001054">
    <property type="entry name" value="A/G_cyclase"/>
</dbReference>
<comment type="caution">
    <text evidence="4">The sequence shown here is derived from an EMBL/GenBank/DDBJ whole genome shotgun (WGS) entry which is preliminary data.</text>
</comment>
<dbReference type="SMART" id="SM00044">
    <property type="entry name" value="CYCc"/>
    <property type="match status" value="1"/>
</dbReference>
<evidence type="ECO:0000313" key="4">
    <source>
        <dbReference type="EMBL" id="REF85976.1"/>
    </source>
</evidence>
<protein>
    <submittedName>
        <fullName evidence="4">Response regulator receiver domain-containing protein</fullName>
    </submittedName>
</protein>
<dbReference type="PROSITE" id="PS50110">
    <property type="entry name" value="RESPONSE_REGULATORY"/>
    <property type="match status" value="1"/>
</dbReference>
<organism evidence="4 5">
    <name type="scientific">Methylovirgula ligni</name>
    <dbReference type="NCBI Taxonomy" id="569860"/>
    <lineage>
        <taxon>Bacteria</taxon>
        <taxon>Pseudomonadati</taxon>
        <taxon>Pseudomonadota</taxon>
        <taxon>Alphaproteobacteria</taxon>
        <taxon>Hyphomicrobiales</taxon>
        <taxon>Beijerinckiaceae</taxon>
        <taxon>Methylovirgula</taxon>
    </lineage>
</organism>
<dbReference type="Proteomes" id="UP000256900">
    <property type="component" value="Unassembled WGS sequence"/>
</dbReference>
<dbReference type="RefSeq" id="WP_115836570.1">
    <property type="nucleotide sequence ID" value="NZ_CP025086.1"/>
</dbReference>
<dbReference type="GO" id="GO:0006171">
    <property type="term" value="P:cAMP biosynthetic process"/>
    <property type="evidence" value="ECO:0007669"/>
    <property type="project" value="TreeGrafter"/>
</dbReference>
<evidence type="ECO:0000259" key="3">
    <source>
        <dbReference type="PROSITE" id="PS50125"/>
    </source>
</evidence>
<dbReference type="PROSITE" id="PS50125">
    <property type="entry name" value="GUANYLATE_CYCLASE_2"/>
    <property type="match status" value="1"/>
</dbReference>
<dbReference type="InterPro" id="IPR050697">
    <property type="entry name" value="Adenylyl/Guanylyl_Cyclase_3/4"/>
</dbReference>
<dbReference type="Gene3D" id="3.40.50.2300">
    <property type="match status" value="1"/>
</dbReference>
<feature type="modified residue" description="4-aspartylphosphate" evidence="1">
    <location>
        <position position="55"/>
    </location>
</feature>
<dbReference type="CDD" id="cd07302">
    <property type="entry name" value="CHD"/>
    <property type="match status" value="1"/>
</dbReference>
<evidence type="ECO:0000259" key="2">
    <source>
        <dbReference type="PROSITE" id="PS50110"/>
    </source>
</evidence>
<gene>
    <name evidence="4" type="ORF">DES32_2017</name>
</gene>
<dbReference type="PANTHER" id="PTHR43081">
    <property type="entry name" value="ADENYLATE CYCLASE, TERMINAL-DIFFERENTIATION SPECIFIC-RELATED"/>
    <property type="match status" value="1"/>
</dbReference>
<accession>A0A3D9YTR1</accession>
<sequence>MRERPSILAVDDVFENLEIVCLRLEASGYNVITATDGIEALEQARTHKPDLILLDIMMPKLDGISVLKELKADPSLGFIPILLLTAKADRSDVVAGLEAGADDYLTKPLDQSALVARVRSMLRIKALHDKVQDQARQLATQAEQLAEWNRVLEARVAEQVTQIERISRLKRFLAPQVVDVIALSGDTDAMLASHSAEVTVLFCDLRGFTAFTEAAEPVQVMKVLSEFHAALGDLIHRYEGTLERFAGDGLLTLFNDPIPCADHTERAVRLAIDMRTGLETLSQAWRERGHDLGFGIGIARGTATLGKIGFDRRFDYAAIGSVTNLASRLCDEAKSGQILIDRNAFLIAERFFKAERLPPLTLKGFNRPIEAFAIIGPQPDSA</sequence>
<keyword evidence="1" id="KW-0597">Phosphoprotein</keyword>
<keyword evidence="5" id="KW-1185">Reference proteome</keyword>
<dbReference type="Pfam" id="PF00072">
    <property type="entry name" value="Response_reg"/>
    <property type="match status" value="1"/>
</dbReference>
<proteinExistence type="predicted"/>
<dbReference type="PANTHER" id="PTHR43081:SF20">
    <property type="entry name" value="TWO-COMPONENT RESPONSE REGULATOR"/>
    <property type="match status" value="1"/>
</dbReference>
<dbReference type="InterPro" id="IPR011006">
    <property type="entry name" value="CheY-like_superfamily"/>
</dbReference>
<dbReference type="AlphaFoldDB" id="A0A3D9YTR1"/>
<dbReference type="SMART" id="SM00448">
    <property type="entry name" value="REC"/>
    <property type="match status" value="1"/>
</dbReference>
<dbReference type="Gene3D" id="3.30.70.1230">
    <property type="entry name" value="Nucleotide cyclase"/>
    <property type="match status" value="1"/>
</dbReference>
<evidence type="ECO:0000256" key="1">
    <source>
        <dbReference type="PROSITE-ProRule" id="PRU00169"/>
    </source>
</evidence>
<evidence type="ECO:0000313" key="5">
    <source>
        <dbReference type="Proteomes" id="UP000256900"/>
    </source>
</evidence>
<dbReference type="GO" id="GO:0000160">
    <property type="term" value="P:phosphorelay signal transduction system"/>
    <property type="evidence" value="ECO:0007669"/>
    <property type="project" value="InterPro"/>
</dbReference>
<dbReference type="InterPro" id="IPR029787">
    <property type="entry name" value="Nucleotide_cyclase"/>
</dbReference>
<dbReference type="CDD" id="cd17574">
    <property type="entry name" value="REC_OmpR"/>
    <property type="match status" value="1"/>
</dbReference>
<name>A0A3D9YTR1_9HYPH</name>
<feature type="domain" description="Guanylate cyclase" evidence="3">
    <location>
        <begin position="199"/>
        <end position="330"/>
    </location>
</feature>
<dbReference type="GO" id="GO:0004016">
    <property type="term" value="F:adenylate cyclase activity"/>
    <property type="evidence" value="ECO:0007669"/>
    <property type="project" value="UniProtKB-ARBA"/>
</dbReference>
<dbReference type="OrthoDB" id="315417at2"/>
<dbReference type="Pfam" id="PF00211">
    <property type="entry name" value="Guanylate_cyc"/>
    <property type="match status" value="1"/>
</dbReference>
<dbReference type="SUPFAM" id="SSF55073">
    <property type="entry name" value="Nucleotide cyclase"/>
    <property type="match status" value="1"/>
</dbReference>
<reference evidence="4 5" key="1">
    <citation type="submission" date="2018-08" db="EMBL/GenBank/DDBJ databases">
        <title>Genomic Encyclopedia of Type Strains, Phase IV (KMG-IV): sequencing the most valuable type-strain genomes for metagenomic binning, comparative biology and taxonomic classification.</title>
        <authorList>
            <person name="Goeker M."/>
        </authorList>
    </citation>
    <scope>NUCLEOTIDE SEQUENCE [LARGE SCALE GENOMIC DNA]</scope>
    <source>
        <strain evidence="4 5">BW863</strain>
    </source>
</reference>
<dbReference type="InterPro" id="IPR001789">
    <property type="entry name" value="Sig_transdc_resp-reg_receiver"/>
</dbReference>